<reference evidence="7" key="1">
    <citation type="submission" date="2023-03" db="EMBL/GenBank/DDBJ databases">
        <title>Actinorhabdospora filicis NBRC 111898.</title>
        <authorList>
            <person name="Ichikawa N."/>
            <person name="Sato H."/>
            <person name="Tonouchi N."/>
        </authorList>
    </citation>
    <scope>NUCLEOTIDE SEQUENCE</scope>
    <source>
        <strain evidence="7">NBRC 111898</strain>
    </source>
</reference>
<evidence type="ECO:0000313" key="7">
    <source>
        <dbReference type="EMBL" id="GLZ75822.1"/>
    </source>
</evidence>
<organism evidence="7 8">
    <name type="scientific">Actinorhabdospora filicis</name>
    <dbReference type="NCBI Taxonomy" id="1785913"/>
    <lineage>
        <taxon>Bacteria</taxon>
        <taxon>Bacillati</taxon>
        <taxon>Actinomycetota</taxon>
        <taxon>Actinomycetes</taxon>
        <taxon>Micromonosporales</taxon>
        <taxon>Micromonosporaceae</taxon>
        <taxon>Actinorhabdospora</taxon>
    </lineage>
</organism>
<keyword evidence="3" id="KW-0804">Transcription</keyword>
<dbReference type="Pfam" id="PF02909">
    <property type="entry name" value="TetR_C_1"/>
    <property type="match status" value="1"/>
</dbReference>
<dbReference type="GO" id="GO:0000976">
    <property type="term" value="F:transcription cis-regulatory region binding"/>
    <property type="evidence" value="ECO:0007669"/>
    <property type="project" value="TreeGrafter"/>
</dbReference>
<name>A0A9W6SH10_9ACTN</name>
<dbReference type="PRINTS" id="PR00455">
    <property type="entry name" value="HTHTETR"/>
</dbReference>
<evidence type="ECO:0000259" key="6">
    <source>
        <dbReference type="PROSITE" id="PS50977"/>
    </source>
</evidence>
<dbReference type="SUPFAM" id="SSF48498">
    <property type="entry name" value="Tetracyclin repressor-like, C-terminal domain"/>
    <property type="match status" value="1"/>
</dbReference>
<comment type="caution">
    <text evidence="7">The sequence shown here is derived from an EMBL/GenBank/DDBJ whole genome shotgun (WGS) entry which is preliminary data.</text>
</comment>
<feature type="DNA-binding region" description="H-T-H motif" evidence="4">
    <location>
        <begin position="44"/>
        <end position="63"/>
    </location>
</feature>
<accession>A0A9W6SH10</accession>
<keyword evidence="8" id="KW-1185">Reference proteome</keyword>
<keyword evidence="2 4" id="KW-0238">DNA-binding</keyword>
<dbReference type="InterPro" id="IPR001647">
    <property type="entry name" value="HTH_TetR"/>
</dbReference>
<evidence type="ECO:0000256" key="1">
    <source>
        <dbReference type="ARBA" id="ARBA00023015"/>
    </source>
</evidence>
<dbReference type="AlphaFoldDB" id="A0A9W6SH10"/>
<dbReference type="PROSITE" id="PS50977">
    <property type="entry name" value="HTH_TETR_2"/>
    <property type="match status" value="1"/>
</dbReference>
<proteinExistence type="predicted"/>
<dbReference type="Proteomes" id="UP001165079">
    <property type="component" value="Unassembled WGS sequence"/>
</dbReference>
<dbReference type="GO" id="GO:0003700">
    <property type="term" value="F:DNA-binding transcription factor activity"/>
    <property type="evidence" value="ECO:0007669"/>
    <property type="project" value="TreeGrafter"/>
</dbReference>
<dbReference type="SUPFAM" id="SSF46689">
    <property type="entry name" value="Homeodomain-like"/>
    <property type="match status" value="1"/>
</dbReference>
<dbReference type="GO" id="GO:0045892">
    <property type="term" value="P:negative regulation of DNA-templated transcription"/>
    <property type="evidence" value="ECO:0007669"/>
    <property type="project" value="InterPro"/>
</dbReference>
<dbReference type="InterPro" id="IPR036271">
    <property type="entry name" value="Tet_transcr_reg_TetR-rel_C_sf"/>
</dbReference>
<keyword evidence="1" id="KW-0805">Transcription regulation</keyword>
<evidence type="ECO:0000256" key="3">
    <source>
        <dbReference type="ARBA" id="ARBA00023163"/>
    </source>
</evidence>
<evidence type="ECO:0000256" key="4">
    <source>
        <dbReference type="PROSITE-ProRule" id="PRU00335"/>
    </source>
</evidence>
<dbReference type="RefSeq" id="WP_285661046.1">
    <property type="nucleotide sequence ID" value="NZ_BSTX01000001.1"/>
</dbReference>
<feature type="region of interest" description="Disordered" evidence="5">
    <location>
        <begin position="1"/>
        <end position="20"/>
    </location>
</feature>
<dbReference type="PANTHER" id="PTHR30055">
    <property type="entry name" value="HTH-TYPE TRANSCRIPTIONAL REGULATOR RUTR"/>
    <property type="match status" value="1"/>
</dbReference>
<protein>
    <submittedName>
        <fullName evidence="7">Transcriptional regulator</fullName>
    </submittedName>
</protein>
<dbReference type="InterPro" id="IPR004111">
    <property type="entry name" value="Repressor_TetR_C"/>
</dbReference>
<dbReference type="InterPro" id="IPR050109">
    <property type="entry name" value="HTH-type_TetR-like_transc_reg"/>
</dbReference>
<dbReference type="EMBL" id="BSTX01000001">
    <property type="protein sequence ID" value="GLZ75822.1"/>
    <property type="molecule type" value="Genomic_DNA"/>
</dbReference>
<sequence length="239" mass="27433">MSKQRPMSWLSTGADKPPRERLSVPTIVEAAYAVLDRDGFDKLSMRAVAAELGVAVSSLYAHVANKDALMHQMWVRSFLDSYIPEPTEDREEWTERLRLWARSTRAGLRSHRDLARVSMGQTPFSDESLPLLERTMAFFRSGGLPEELVMGAGDFMSTFIEGFVYEEQVWEERMNSVSPSERQAMVDEVREYFERLDPELYPNMSRLGPVVMRNMLNDDRFDRAIEIFIQGLLAQANRG</sequence>
<dbReference type="Pfam" id="PF00440">
    <property type="entry name" value="TetR_N"/>
    <property type="match status" value="1"/>
</dbReference>
<feature type="compositionally biased region" description="Polar residues" evidence="5">
    <location>
        <begin position="1"/>
        <end position="11"/>
    </location>
</feature>
<dbReference type="Gene3D" id="1.10.10.60">
    <property type="entry name" value="Homeodomain-like"/>
    <property type="match status" value="1"/>
</dbReference>
<evidence type="ECO:0000313" key="8">
    <source>
        <dbReference type="Proteomes" id="UP001165079"/>
    </source>
</evidence>
<gene>
    <name evidence="7" type="ORF">Afil01_06290</name>
</gene>
<dbReference type="InterPro" id="IPR009057">
    <property type="entry name" value="Homeodomain-like_sf"/>
</dbReference>
<dbReference type="Gene3D" id="1.10.357.10">
    <property type="entry name" value="Tetracycline Repressor, domain 2"/>
    <property type="match status" value="1"/>
</dbReference>
<feature type="domain" description="HTH tetR-type" evidence="6">
    <location>
        <begin position="21"/>
        <end position="81"/>
    </location>
</feature>
<dbReference type="PANTHER" id="PTHR30055:SF151">
    <property type="entry name" value="TRANSCRIPTIONAL REGULATORY PROTEIN"/>
    <property type="match status" value="1"/>
</dbReference>
<evidence type="ECO:0000256" key="2">
    <source>
        <dbReference type="ARBA" id="ARBA00023125"/>
    </source>
</evidence>
<evidence type="ECO:0000256" key="5">
    <source>
        <dbReference type="SAM" id="MobiDB-lite"/>
    </source>
</evidence>